<keyword evidence="6" id="KW-1185">Reference proteome</keyword>
<dbReference type="SUPFAM" id="SSF52833">
    <property type="entry name" value="Thioredoxin-like"/>
    <property type="match status" value="1"/>
</dbReference>
<evidence type="ECO:0000313" key="6">
    <source>
        <dbReference type="Proteomes" id="UP001589858"/>
    </source>
</evidence>
<evidence type="ECO:0000256" key="2">
    <source>
        <dbReference type="ARBA" id="ARBA00023008"/>
    </source>
</evidence>
<comment type="similarity">
    <text evidence="1">Belongs to the SCO1/2 family.</text>
</comment>
<dbReference type="CDD" id="cd02968">
    <property type="entry name" value="SCO"/>
    <property type="match status" value="1"/>
</dbReference>
<gene>
    <name evidence="5" type="ORF">ACFFF8_12950</name>
</gene>
<evidence type="ECO:0000256" key="3">
    <source>
        <dbReference type="SAM" id="SignalP"/>
    </source>
</evidence>
<proteinExistence type="inferred from homology"/>
<evidence type="ECO:0000259" key="4">
    <source>
        <dbReference type="PROSITE" id="PS51352"/>
    </source>
</evidence>
<keyword evidence="2" id="KW-0186">Copper</keyword>
<dbReference type="InterPro" id="IPR036249">
    <property type="entry name" value="Thioredoxin-like_sf"/>
</dbReference>
<protein>
    <submittedName>
        <fullName evidence="5">SCO family protein</fullName>
    </submittedName>
</protein>
<dbReference type="PROSITE" id="PS51352">
    <property type="entry name" value="THIOREDOXIN_2"/>
    <property type="match status" value="1"/>
</dbReference>
<organism evidence="5 6">
    <name type="scientific">Novosphingobium clariflavum</name>
    <dbReference type="NCBI Taxonomy" id="2029884"/>
    <lineage>
        <taxon>Bacteria</taxon>
        <taxon>Pseudomonadati</taxon>
        <taxon>Pseudomonadota</taxon>
        <taxon>Alphaproteobacteria</taxon>
        <taxon>Sphingomonadales</taxon>
        <taxon>Sphingomonadaceae</taxon>
        <taxon>Novosphingobium</taxon>
    </lineage>
</organism>
<evidence type="ECO:0000256" key="1">
    <source>
        <dbReference type="ARBA" id="ARBA00010996"/>
    </source>
</evidence>
<dbReference type="InterPro" id="IPR003782">
    <property type="entry name" value="SCO1/SenC"/>
</dbReference>
<accession>A0ABV6S8C9</accession>
<dbReference type="PANTHER" id="PTHR12151">
    <property type="entry name" value="ELECTRON TRANSPORT PROTIN SCO1/SENC FAMILY MEMBER"/>
    <property type="match status" value="1"/>
</dbReference>
<sequence length="210" mass="22713">MTYLSPFRRLLAVSASAPMLALTLALACAVPLASCGQGREEHPPLEGAEIGGPFTLFDKAGKPHTWDSFKGQWRIVYFGYTFCPDACPMDVQAMMKGFALFTRDHAADAAKVQPIFITIDPARDTREIVGQWTGAFGPRLLGLTGSAAQVKQAADAFAVYYKKGENTPGGYLMDHSRIAYLMDPDGKPIAMLPVDKGPEAVASELAKWVN</sequence>
<dbReference type="Proteomes" id="UP001589858">
    <property type="component" value="Unassembled WGS sequence"/>
</dbReference>
<feature type="signal peptide" evidence="3">
    <location>
        <begin position="1"/>
        <end position="29"/>
    </location>
</feature>
<evidence type="ECO:0000313" key="5">
    <source>
        <dbReference type="EMBL" id="MFC0685507.1"/>
    </source>
</evidence>
<dbReference type="InterPro" id="IPR013766">
    <property type="entry name" value="Thioredoxin_domain"/>
</dbReference>
<dbReference type="RefSeq" id="WP_379489353.1">
    <property type="nucleotide sequence ID" value="NZ_JAPCWC010000015.1"/>
</dbReference>
<feature type="domain" description="Thioredoxin" evidence="4">
    <location>
        <begin position="45"/>
        <end position="210"/>
    </location>
</feature>
<dbReference type="Gene3D" id="3.40.30.10">
    <property type="entry name" value="Glutaredoxin"/>
    <property type="match status" value="1"/>
</dbReference>
<comment type="caution">
    <text evidence="5">The sequence shown here is derived from an EMBL/GenBank/DDBJ whole genome shotgun (WGS) entry which is preliminary data.</text>
</comment>
<dbReference type="PANTHER" id="PTHR12151:SF25">
    <property type="entry name" value="LINALOOL DEHYDRATASE_ISOMERASE DOMAIN-CONTAINING PROTEIN"/>
    <property type="match status" value="1"/>
</dbReference>
<keyword evidence="3" id="KW-0732">Signal</keyword>
<reference evidence="5 6" key="1">
    <citation type="submission" date="2024-09" db="EMBL/GenBank/DDBJ databases">
        <authorList>
            <person name="Sun Q."/>
            <person name="Mori K."/>
        </authorList>
    </citation>
    <scope>NUCLEOTIDE SEQUENCE [LARGE SCALE GENOMIC DNA]</scope>
    <source>
        <strain evidence="5 6">CICC 11035S</strain>
    </source>
</reference>
<dbReference type="EMBL" id="JBHLTM010000050">
    <property type="protein sequence ID" value="MFC0685507.1"/>
    <property type="molecule type" value="Genomic_DNA"/>
</dbReference>
<feature type="chain" id="PRO_5047341624" evidence="3">
    <location>
        <begin position="30"/>
        <end position="210"/>
    </location>
</feature>
<dbReference type="Pfam" id="PF02630">
    <property type="entry name" value="SCO1-SenC"/>
    <property type="match status" value="1"/>
</dbReference>
<name>A0ABV6S8C9_9SPHN</name>